<dbReference type="RefSeq" id="WP_236699503.1">
    <property type="nucleotide sequence ID" value="NZ_CP011805.1"/>
</dbReference>
<dbReference type="Gene3D" id="2.60.40.1890">
    <property type="entry name" value="PCu(A)C copper chaperone"/>
    <property type="match status" value="1"/>
</dbReference>
<evidence type="ECO:0000313" key="1">
    <source>
        <dbReference type="EMBL" id="AKM07948.1"/>
    </source>
</evidence>
<dbReference type="KEGG" id="amx:AM2010_1886"/>
<dbReference type="PANTHER" id="PTHR36302">
    <property type="entry name" value="BLR7088 PROTEIN"/>
    <property type="match status" value="1"/>
</dbReference>
<name>A0A0G3XC11_9SPHN</name>
<organism evidence="1 2">
    <name type="scientific">Pelagerythrobacter marensis</name>
    <dbReference type="NCBI Taxonomy" id="543877"/>
    <lineage>
        <taxon>Bacteria</taxon>
        <taxon>Pseudomonadati</taxon>
        <taxon>Pseudomonadota</taxon>
        <taxon>Alphaproteobacteria</taxon>
        <taxon>Sphingomonadales</taxon>
        <taxon>Erythrobacteraceae</taxon>
        <taxon>Pelagerythrobacter</taxon>
    </lineage>
</organism>
<dbReference type="Pfam" id="PF04314">
    <property type="entry name" value="PCuAC"/>
    <property type="match status" value="1"/>
</dbReference>
<reference evidence="1 2" key="1">
    <citation type="submission" date="2015-06" db="EMBL/GenBank/DDBJ databases">
        <authorList>
            <person name="Kim K.M."/>
        </authorList>
    </citation>
    <scope>NUCLEOTIDE SEQUENCE [LARGE SCALE GENOMIC DNA]</scope>
    <source>
        <strain evidence="1 2">KCTC 22370</strain>
    </source>
</reference>
<dbReference type="InterPro" id="IPR058248">
    <property type="entry name" value="Lxx211020-like"/>
</dbReference>
<dbReference type="Proteomes" id="UP000037643">
    <property type="component" value="Chromosome"/>
</dbReference>
<evidence type="ECO:0000313" key="2">
    <source>
        <dbReference type="Proteomes" id="UP000037643"/>
    </source>
</evidence>
<accession>A0A0G3XC11</accession>
<dbReference type="InterPro" id="IPR007410">
    <property type="entry name" value="LpqE-like"/>
</dbReference>
<sequence length="189" mass="19376">MTQYIHRPHGRYGATGVLSGLHPMARAIAAAFTLAVPLAACDGAPGTDTATETRPAATGISVERPWSRETAAGQDAGGGFLTIHNAGDEADRLTGGATPIAGDVQIHTVDMEGGVMRMRELAEGLDIPAGETVTLAPGGYHIMLMGLREPLARGAGVPLTLEFERAGTIAVTLDVQPIGAEGPAEGQDD</sequence>
<gene>
    <name evidence="1" type="ORF">AM2010_1886</name>
</gene>
<evidence type="ECO:0008006" key="3">
    <source>
        <dbReference type="Google" id="ProtNLM"/>
    </source>
</evidence>
<dbReference type="EMBL" id="CP011805">
    <property type="protein sequence ID" value="AKM07948.1"/>
    <property type="molecule type" value="Genomic_DNA"/>
</dbReference>
<proteinExistence type="predicted"/>
<dbReference type="PATRIC" id="fig|543877.4.peg.1914"/>
<dbReference type="SUPFAM" id="SSF110087">
    <property type="entry name" value="DR1885-like metal-binding protein"/>
    <property type="match status" value="1"/>
</dbReference>
<dbReference type="InterPro" id="IPR036182">
    <property type="entry name" value="PCuAC_sf"/>
</dbReference>
<keyword evidence="2" id="KW-1185">Reference proteome</keyword>
<dbReference type="PANTHER" id="PTHR36302:SF1">
    <property type="entry name" value="COPPER CHAPERONE PCU(A)C"/>
    <property type="match status" value="1"/>
</dbReference>
<dbReference type="AlphaFoldDB" id="A0A0G3XC11"/>
<dbReference type="STRING" id="543877.AM2010_1886"/>
<protein>
    <recommendedName>
        <fullName evidence="3">Copper chaperone PCu(A)C</fullName>
    </recommendedName>
</protein>